<keyword evidence="2" id="KW-1185">Reference proteome</keyword>
<dbReference type="AlphaFoldDB" id="A0A502C4N8"/>
<evidence type="ECO:0000313" key="1">
    <source>
        <dbReference type="EMBL" id="TPG08515.1"/>
    </source>
</evidence>
<organism evidence="1 2">
    <name type="scientific">Rhodanobacter glycinis</name>
    <dbReference type="NCBI Taxonomy" id="582702"/>
    <lineage>
        <taxon>Bacteria</taxon>
        <taxon>Pseudomonadati</taxon>
        <taxon>Pseudomonadota</taxon>
        <taxon>Gammaproteobacteria</taxon>
        <taxon>Lysobacterales</taxon>
        <taxon>Rhodanobacteraceae</taxon>
        <taxon>Rhodanobacter</taxon>
    </lineage>
</organism>
<protein>
    <recommendedName>
        <fullName evidence="3">DUF2188 domain-containing protein</fullName>
    </recommendedName>
</protein>
<sequence length="74" mass="8180">MIIFDIPYAPLHPGEWCVGSSNDGHSEFNSRLDALRFAISAALKVQQEGNDALIAVEGIDGQWRKFDHRAKGIV</sequence>
<gene>
    <name evidence="1" type="ORF">EAH88_09680</name>
</gene>
<evidence type="ECO:0008006" key="3">
    <source>
        <dbReference type="Google" id="ProtNLM"/>
    </source>
</evidence>
<accession>A0A502C4N8</accession>
<proteinExistence type="predicted"/>
<dbReference type="EMBL" id="RCZO01000005">
    <property type="protein sequence ID" value="TPG08515.1"/>
    <property type="molecule type" value="Genomic_DNA"/>
</dbReference>
<dbReference type="Proteomes" id="UP000319486">
    <property type="component" value="Unassembled WGS sequence"/>
</dbReference>
<dbReference type="RefSeq" id="WP_140652043.1">
    <property type="nucleotide sequence ID" value="NZ_RCZO01000005.1"/>
</dbReference>
<name>A0A502C4N8_9GAMM</name>
<evidence type="ECO:0000313" key="2">
    <source>
        <dbReference type="Proteomes" id="UP000319486"/>
    </source>
</evidence>
<comment type="caution">
    <text evidence="1">The sequence shown here is derived from an EMBL/GenBank/DDBJ whole genome shotgun (WGS) entry which is preliminary data.</text>
</comment>
<reference evidence="1 2" key="1">
    <citation type="journal article" date="2019" name="Environ. Microbiol.">
        <title>Species interactions and distinct microbial communities in high Arctic permafrost affected cryosols are associated with the CH4 and CO2 gas fluxes.</title>
        <authorList>
            <person name="Altshuler I."/>
            <person name="Hamel J."/>
            <person name="Turney S."/>
            <person name="Magnuson E."/>
            <person name="Levesque R."/>
            <person name="Greer C."/>
            <person name="Whyte L.G."/>
        </authorList>
    </citation>
    <scope>NUCLEOTIDE SEQUENCE [LARGE SCALE GENOMIC DNA]</scope>
    <source>
        <strain evidence="1 2">S13Y</strain>
    </source>
</reference>